<organism evidence="1 2">
    <name type="scientific">Escherichia coli ISC7</name>
    <dbReference type="NCBI Taxonomy" id="1432555"/>
    <lineage>
        <taxon>Bacteria</taxon>
        <taxon>Pseudomonadati</taxon>
        <taxon>Pseudomonadota</taxon>
        <taxon>Gammaproteobacteria</taxon>
        <taxon>Enterobacterales</taxon>
        <taxon>Enterobacteriaceae</taxon>
        <taxon>Escherichia</taxon>
    </lineage>
</organism>
<dbReference type="Proteomes" id="UP000019199">
    <property type="component" value="Unassembled WGS sequence"/>
</dbReference>
<sequence length="43" mass="4727">MQDATGTASEDMMGLFDTIQKAFFIWALTTPTCCHSSLKPALF</sequence>
<accession>W1EQB6</accession>
<proteinExistence type="predicted"/>
<dbReference type="EMBL" id="CBWN010000001">
    <property type="protein sequence ID" value="CDL24369.1"/>
    <property type="molecule type" value="Genomic_DNA"/>
</dbReference>
<evidence type="ECO:0000313" key="1">
    <source>
        <dbReference type="EMBL" id="CDL24369.1"/>
    </source>
</evidence>
<reference evidence="1 2" key="1">
    <citation type="submission" date="2013-10" db="EMBL/GenBank/DDBJ databases">
        <title>Antibiotic resistance diversity of beta-lactamase producers in the General Hospital Vienna.</title>
        <authorList>
            <person name="Barisic I."/>
            <person name="Mitteregger D."/>
            <person name="Hirschl A.M."/>
            <person name="Noehammer C."/>
            <person name="Wiesinger-Mayr H."/>
        </authorList>
    </citation>
    <scope>NUCLEOTIDE SEQUENCE [LARGE SCALE GENOMIC DNA]</scope>
    <source>
        <strain evidence="1 2">ISC7</strain>
    </source>
</reference>
<evidence type="ECO:0000313" key="2">
    <source>
        <dbReference type="Proteomes" id="UP000019199"/>
    </source>
</evidence>
<protein>
    <submittedName>
        <fullName evidence="1">Phage tail length tape-measure protein</fullName>
    </submittedName>
</protein>
<comment type="caution">
    <text evidence="1">The sequence shown here is derived from an EMBL/GenBank/DDBJ whole genome shotgun (WGS) entry which is preliminary data.</text>
</comment>
<name>W1EQB6_ECOLX</name>
<dbReference type="AlphaFoldDB" id="W1EQB6"/>